<accession>A0A317C759</accession>
<name>A0A317C759_9GAMM</name>
<dbReference type="EMBL" id="QGKM01000114">
    <property type="protein sequence ID" value="PWQ92150.1"/>
    <property type="molecule type" value="Genomic_DNA"/>
</dbReference>
<keyword evidence="5 7" id="KW-1133">Transmembrane helix</keyword>
<evidence type="ECO:0000256" key="1">
    <source>
        <dbReference type="ARBA" id="ARBA00004533"/>
    </source>
</evidence>
<dbReference type="InterPro" id="IPR007498">
    <property type="entry name" value="PqiA-like"/>
</dbReference>
<evidence type="ECO:0000256" key="7">
    <source>
        <dbReference type="SAM" id="Phobius"/>
    </source>
</evidence>
<reference evidence="8 9" key="1">
    <citation type="submission" date="2018-05" db="EMBL/GenBank/DDBJ databases">
        <title>Leucothrix arctica sp. nov., isolated from Arctic seawater.</title>
        <authorList>
            <person name="Choi A."/>
            <person name="Baek K."/>
        </authorList>
    </citation>
    <scope>NUCLEOTIDE SEQUENCE [LARGE SCALE GENOMIC DNA]</scope>
    <source>
        <strain evidence="8 9">JCM 18388</strain>
    </source>
</reference>
<dbReference type="PANTHER" id="PTHR30462">
    <property type="entry name" value="INTERMEMBRANE TRANSPORT PROTEIN PQIB-RELATED"/>
    <property type="match status" value="1"/>
</dbReference>
<dbReference type="OrthoDB" id="9800207at2"/>
<evidence type="ECO:0000313" key="8">
    <source>
        <dbReference type="EMBL" id="PWQ92150.1"/>
    </source>
</evidence>
<organism evidence="8 9">
    <name type="scientific">Leucothrix pacifica</name>
    <dbReference type="NCBI Taxonomy" id="1247513"/>
    <lineage>
        <taxon>Bacteria</taxon>
        <taxon>Pseudomonadati</taxon>
        <taxon>Pseudomonadota</taxon>
        <taxon>Gammaproteobacteria</taxon>
        <taxon>Thiotrichales</taxon>
        <taxon>Thiotrichaceae</taxon>
        <taxon>Leucothrix</taxon>
    </lineage>
</organism>
<evidence type="ECO:0000313" key="9">
    <source>
        <dbReference type="Proteomes" id="UP000245539"/>
    </source>
</evidence>
<comment type="caution">
    <text evidence="8">The sequence shown here is derived from an EMBL/GenBank/DDBJ whole genome shotgun (WGS) entry which is preliminary data.</text>
</comment>
<evidence type="ECO:0000256" key="5">
    <source>
        <dbReference type="ARBA" id="ARBA00022989"/>
    </source>
</evidence>
<dbReference type="Proteomes" id="UP000245539">
    <property type="component" value="Unassembled WGS sequence"/>
</dbReference>
<evidence type="ECO:0000256" key="4">
    <source>
        <dbReference type="ARBA" id="ARBA00022692"/>
    </source>
</evidence>
<evidence type="ECO:0000256" key="2">
    <source>
        <dbReference type="ARBA" id="ARBA00022475"/>
    </source>
</evidence>
<keyword evidence="9" id="KW-1185">Reference proteome</keyword>
<feature type="transmembrane region" description="Helical" evidence="7">
    <location>
        <begin position="99"/>
        <end position="128"/>
    </location>
</feature>
<proteinExistence type="predicted"/>
<dbReference type="AlphaFoldDB" id="A0A317C759"/>
<keyword evidence="3" id="KW-0997">Cell inner membrane</keyword>
<dbReference type="GO" id="GO:0005886">
    <property type="term" value="C:plasma membrane"/>
    <property type="evidence" value="ECO:0007669"/>
    <property type="project" value="UniProtKB-SubCell"/>
</dbReference>
<dbReference type="InterPro" id="IPR051800">
    <property type="entry name" value="PqiA-PqiB_transport"/>
</dbReference>
<sequence length="213" mass="23466">MTAREAGLISCHFCHNLNRLPSGQLPSEQDKAELTCYVCGSVIHSRIPQSLSKTWALVIAAMILYIPANVLPIMTVVMWGDGRPDNIMSGVMSLLHADMWPLALIVFLASIVIPIAKLLTLLGLLISVHFRSTWRPRERTQLYRATEFIGRWSMIDIFVIGILVALVQFGNAATVTPGMGALSFAAVVILTMIAAHTFDPRLIWDAIEESPNV</sequence>
<protein>
    <submittedName>
        <fullName evidence="8">Paraquat-inducible membrane protein A</fullName>
    </submittedName>
</protein>
<feature type="transmembrane region" description="Helical" evidence="7">
    <location>
        <begin position="55"/>
        <end position="79"/>
    </location>
</feature>
<evidence type="ECO:0000256" key="3">
    <source>
        <dbReference type="ARBA" id="ARBA00022519"/>
    </source>
</evidence>
<comment type="subcellular location">
    <subcellularLocation>
        <location evidence="1">Cell inner membrane</location>
    </subcellularLocation>
</comment>
<keyword evidence="6 7" id="KW-0472">Membrane</keyword>
<keyword evidence="2" id="KW-1003">Cell membrane</keyword>
<feature type="transmembrane region" description="Helical" evidence="7">
    <location>
        <begin position="175"/>
        <end position="195"/>
    </location>
</feature>
<dbReference type="PANTHER" id="PTHR30462:SF3">
    <property type="entry name" value="INTERMEMBRANE TRANSPORT PROTEIN PQIA"/>
    <property type="match status" value="1"/>
</dbReference>
<evidence type="ECO:0000256" key="6">
    <source>
        <dbReference type="ARBA" id="ARBA00023136"/>
    </source>
</evidence>
<feature type="transmembrane region" description="Helical" evidence="7">
    <location>
        <begin position="149"/>
        <end position="169"/>
    </location>
</feature>
<gene>
    <name evidence="8" type="ORF">DKW60_22650</name>
</gene>
<dbReference type="Pfam" id="PF04403">
    <property type="entry name" value="PqiA"/>
    <property type="match status" value="1"/>
</dbReference>
<keyword evidence="4 7" id="KW-0812">Transmembrane</keyword>